<accession>A0A179GSF3</accession>
<organism evidence="3 4">
    <name type="scientific">Purpureocillium lilacinum</name>
    <name type="common">Paecilomyces lilacinus</name>
    <dbReference type="NCBI Taxonomy" id="33203"/>
    <lineage>
        <taxon>Eukaryota</taxon>
        <taxon>Fungi</taxon>
        <taxon>Dikarya</taxon>
        <taxon>Ascomycota</taxon>
        <taxon>Pezizomycotina</taxon>
        <taxon>Sordariomycetes</taxon>
        <taxon>Hypocreomycetidae</taxon>
        <taxon>Hypocreales</taxon>
        <taxon>Ophiocordycipitaceae</taxon>
        <taxon>Purpureocillium</taxon>
    </lineage>
</organism>
<dbReference type="AlphaFoldDB" id="A0A179GSF3"/>
<sequence>MRRLASEPSWDSIEGSSTAGGVPSDTVRLAQTRLPQAVACREGPLPAVCVDVGLGFEKGHGASHTQPL</sequence>
<dbReference type="EMBL" id="LSBI01000009">
    <property type="protein sequence ID" value="OAQ80814.1"/>
    <property type="molecule type" value="Genomic_DNA"/>
</dbReference>
<dbReference type="Proteomes" id="UP000078240">
    <property type="component" value="Unassembled WGS sequence"/>
</dbReference>
<evidence type="ECO:0000256" key="1">
    <source>
        <dbReference type="SAM" id="MobiDB-lite"/>
    </source>
</evidence>
<dbReference type="Proteomes" id="UP000078340">
    <property type="component" value="Unassembled WGS sequence"/>
</dbReference>
<gene>
    <name evidence="2" type="ORF">VFPBJ_09158</name>
    <name evidence="3" type="ORF">VFPFJ_09267</name>
</gene>
<evidence type="ECO:0000313" key="3">
    <source>
        <dbReference type="EMBL" id="OAQ80814.1"/>
    </source>
</evidence>
<protein>
    <submittedName>
        <fullName evidence="3">Uncharacterized protein</fullName>
    </submittedName>
</protein>
<proteinExistence type="predicted"/>
<name>A0A179GSF3_PURLI</name>
<reference evidence="3 4" key="1">
    <citation type="submission" date="2016-02" db="EMBL/GenBank/DDBJ databases">
        <title>Biosynthesis of antibiotic leucinostatins and their inhibition on Phytophthora in bio-control Purpureocillium lilacinum.</title>
        <authorList>
            <person name="Wang G."/>
            <person name="Liu Z."/>
            <person name="Lin R."/>
            <person name="Li E."/>
            <person name="Mao Z."/>
            <person name="Ling J."/>
            <person name="Yin W."/>
            <person name="Xie B."/>
        </authorList>
    </citation>
    <scope>NUCLEOTIDE SEQUENCE [LARGE SCALE GENOMIC DNA]</scope>
    <source>
        <strain evidence="2">PLBJ-1</strain>
        <strain evidence="3">PLFJ-1</strain>
    </source>
</reference>
<dbReference type="EMBL" id="LSBH01000008">
    <property type="protein sequence ID" value="OAQ75183.1"/>
    <property type="molecule type" value="Genomic_DNA"/>
</dbReference>
<evidence type="ECO:0000313" key="2">
    <source>
        <dbReference type="EMBL" id="OAQ75183.1"/>
    </source>
</evidence>
<comment type="caution">
    <text evidence="3">The sequence shown here is derived from an EMBL/GenBank/DDBJ whole genome shotgun (WGS) entry which is preliminary data.</text>
</comment>
<evidence type="ECO:0000313" key="4">
    <source>
        <dbReference type="Proteomes" id="UP000078340"/>
    </source>
</evidence>
<feature type="region of interest" description="Disordered" evidence="1">
    <location>
        <begin position="1"/>
        <end position="26"/>
    </location>
</feature>